<gene>
    <name evidence="1" type="ORF">H9848_10995</name>
</gene>
<dbReference type="AlphaFoldDB" id="A0A9D2BQ64"/>
<protein>
    <submittedName>
        <fullName evidence="1">Uncharacterized protein</fullName>
    </submittedName>
</protein>
<reference evidence="1" key="2">
    <citation type="submission" date="2021-04" db="EMBL/GenBank/DDBJ databases">
        <authorList>
            <person name="Gilroy R."/>
        </authorList>
    </citation>
    <scope>NUCLEOTIDE SEQUENCE</scope>
    <source>
        <strain evidence="1">ChiHecec2B26-12326</strain>
    </source>
</reference>
<organism evidence="1 2">
    <name type="scientific">Candidatus Parabacteroides intestinigallinarum</name>
    <dbReference type="NCBI Taxonomy" id="2838722"/>
    <lineage>
        <taxon>Bacteria</taxon>
        <taxon>Pseudomonadati</taxon>
        <taxon>Bacteroidota</taxon>
        <taxon>Bacteroidia</taxon>
        <taxon>Bacteroidales</taxon>
        <taxon>Tannerellaceae</taxon>
        <taxon>Parabacteroides</taxon>
    </lineage>
</organism>
<evidence type="ECO:0000313" key="1">
    <source>
        <dbReference type="EMBL" id="HIX87114.1"/>
    </source>
</evidence>
<dbReference type="Proteomes" id="UP000823847">
    <property type="component" value="Unassembled WGS sequence"/>
</dbReference>
<reference evidence="1" key="1">
    <citation type="journal article" date="2021" name="PeerJ">
        <title>Extensive microbial diversity within the chicken gut microbiome revealed by metagenomics and culture.</title>
        <authorList>
            <person name="Gilroy R."/>
            <person name="Ravi A."/>
            <person name="Getino M."/>
            <person name="Pursley I."/>
            <person name="Horton D.L."/>
            <person name="Alikhan N.F."/>
            <person name="Baker D."/>
            <person name="Gharbi K."/>
            <person name="Hall N."/>
            <person name="Watson M."/>
            <person name="Adriaenssens E.M."/>
            <person name="Foster-Nyarko E."/>
            <person name="Jarju S."/>
            <person name="Secka A."/>
            <person name="Antonio M."/>
            <person name="Oren A."/>
            <person name="Chaudhuri R.R."/>
            <person name="La Ragione R."/>
            <person name="Hildebrand F."/>
            <person name="Pallen M.J."/>
        </authorList>
    </citation>
    <scope>NUCLEOTIDE SEQUENCE</scope>
    <source>
        <strain evidence="1">ChiHecec2B26-12326</strain>
    </source>
</reference>
<accession>A0A9D2BQ64</accession>
<comment type="caution">
    <text evidence="1">The sequence shown here is derived from an EMBL/GenBank/DDBJ whole genome shotgun (WGS) entry which is preliminary data.</text>
</comment>
<dbReference type="EMBL" id="DXEN01000080">
    <property type="protein sequence ID" value="HIX87114.1"/>
    <property type="molecule type" value="Genomic_DNA"/>
</dbReference>
<name>A0A9D2BQ64_9BACT</name>
<sequence>MKAFGVTERTVFNAISFDEKRGNTELAKRIRKLAMERGGIVMVKHPEMETLFDADRYMRQYLPNDVLLEFSLKDGGCDVFHRGEKVRRYENVDVRSIQNIQNWAMSLK</sequence>
<proteinExistence type="predicted"/>
<evidence type="ECO:0000313" key="2">
    <source>
        <dbReference type="Proteomes" id="UP000823847"/>
    </source>
</evidence>